<evidence type="ECO:0000313" key="4">
    <source>
        <dbReference type="Proteomes" id="UP000814176"/>
    </source>
</evidence>
<gene>
    <name evidence="3" type="ORF">C8Q71DRAFT_844644</name>
</gene>
<proteinExistence type="predicted"/>
<dbReference type="Proteomes" id="UP000814176">
    <property type="component" value="Unassembled WGS sequence"/>
</dbReference>
<feature type="domain" description="BOD1/SHG1" evidence="2">
    <location>
        <begin position="8"/>
        <end position="104"/>
    </location>
</feature>
<reference evidence="3 4" key="1">
    <citation type="journal article" date="2021" name="Environ. Microbiol.">
        <title>Gene family expansions and transcriptome signatures uncover fungal adaptations to wood decay.</title>
        <authorList>
            <person name="Hage H."/>
            <person name="Miyauchi S."/>
            <person name="Viragh M."/>
            <person name="Drula E."/>
            <person name="Min B."/>
            <person name="Chaduli D."/>
            <person name="Navarro D."/>
            <person name="Favel A."/>
            <person name="Norest M."/>
            <person name="Lesage-Meessen L."/>
            <person name="Balint B."/>
            <person name="Merenyi Z."/>
            <person name="de Eugenio L."/>
            <person name="Morin E."/>
            <person name="Martinez A.T."/>
            <person name="Baldrian P."/>
            <person name="Stursova M."/>
            <person name="Martinez M.J."/>
            <person name="Novotny C."/>
            <person name="Magnuson J.K."/>
            <person name="Spatafora J.W."/>
            <person name="Maurice S."/>
            <person name="Pangilinan J."/>
            <person name="Andreopoulos W."/>
            <person name="LaButti K."/>
            <person name="Hundley H."/>
            <person name="Na H."/>
            <person name="Kuo A."/>
            <person name="Barry K."/>
            <person name="Lipzen A."/>
            <person name="Henrissat B."/>
            <person name="Riley R."/>
            <person name="Ahrendt S."/>
            <person name="Nagy L.G."/>
            <person name="Grigoriev I.V."/>
            <person name="Martin F."/>
            <person name="Rosso M.N."/>
        </authorList>
    </citation>
    <scope>NUCLEOTIDE SEQUENCE [LARGE SCALE GENOMIC DNA]</scope>
    <source>
        <strain evidence="3 4">CIRM-BRFM 1785</strain>
    </source>
</reference>
<evidence type="ECO:0000313" key="3">
    <source>
        <dbReference type="EMBL" id="KAH9843797.1"/>
    </source>
</evidence>
<feature type="compositionally biased region" description="Basic and acidic residues" evidence="1">
    <location>
        <begin position="157"/>
        <end position="184"/>
    </location>
</feature>
<dbReference type="RefSeq" id="XP_047784607.1">
    <property type="nucleotide sequence ID" value="XM_047926594.1"/>
</dbReference>
<organism evidence="3 4">
    <name type="scientific">Rhodofomes roseus</name>
    <dbReference type="NCBI Taxonomy" id="34475"/>
    <lineage>
        <taxon>Eukaryota</taxon>
        <taxon>Fungi</taxon>
        <taxon>Dikarya</taxon>
        <taxon>Basidiomycota</taxon>
        <taxon>Agaricomycotina</taxon>
        <taxon>Agaricomycetes</taxon>
        <taxon>Polyporales</taxon>
        <taxon>Rhodofomes</taxon>
    </lineage>
</organism>
<feature type="region of interest" description="Disordered" evidence="1">
    <location>
        <begin position="152"/>
        <end position="184"/>
    </location>
</feature>
<evidence type="ECO:0000256" key="1">
    <source>
        <dbReference type="SAM" id="MobiDB-lite"/>
    </source>
</evidence>
<sequence length="184" mass="21021">MPIDDPAQLVEEFKKSGEFDRLRRELLAQFRSSDAMDTLMSRVEDIVKERLASDQKLHYVPETVMTRELMQELDRYPLVERAASETRAFTDPTFTSGIRNSIKTILQDDRRNVSAPTEGKFVDGMDIDGIEEETPMDEGTPEDDETRVVRFVNYARSEPDLDPRDEPTSEDPHEGVAPKIGLDD</sequence>
<keyword evidence="4" id="KW-1185">Reference proteome</keyword>
<dbReference type="InterPro" id="IPR055264">
    <property type="entry name" value="BOD1/SHG1_dom"/>
</dbReference>
<dbReference type="GeneID" id="72007326"/>
<name>A0ABQ8KWW8_9APHY</name>
<dbReference type="Pfam" id="PF05205">
    <property type="entry name" value="COMPASS-Shg1"/>
    <property type="match status" value="1"/>
</dbReference>
<protein>
    <recommendedName>
        <fullName evidence="2">BOD1/SHG1 domain-containing protein</fullName>
    </recommendedName>
</protein>
<dbReference type="EMBL" id="JADCUA010000001">
    <property type="protein sequence ID" value="KAH9843797.1"/>
    <property type="molecule type" value="Genomic_DNA"/>
</dbReference>
<evidence type="ECO:0000259" key="2">
    <source>
        <dbReference type="Pfam" id="PF05205"/>
    </source>
</evidence>
<comment type="caution">
    <text evidence="3">The sequence shown here is derived from an EMBL/GenBank/DDBJ whole genome shotgun (WGS) entry which is preliminary data.</text>
</comment>
<accession>A0ABQ8KWW8</accession>